<name>A0ABR2YAW8_9CHLO</name>
<organism evidence="3 4">
    <name type="scientific">Coccomyxa subellipsoidea</name>
    <dbReference type="NCBI Taxonomy" id="248742"/>
    <lineage>
        <taxon>Eukaryota</taxon>
        <taxon>Viridiplantae</taxon>
        <taxon>Chlorophyta</taxon>
        <taxon>core chlorophytes</taxon>
        <taxon>Trebouxiophyceae</taxon>
        <taxon>Trebouxiophyceae incertae sedis</taxon>
        <taxon>Coccomyxaceae</taxon>
        <taxon>Coccomyxa</taxon>
    </lineage>
</organism>
<feature type="compositionally biased region" description="Basic residues" evidence="2">
    <location>
        <begin position="186"/>
        <end position="199"/>
    </location>
</feature>
<dbReference type="EMBL" id="JALJOT010000018">
    <property type="protein sequence ID" value="KAK9901272.1"/>
    <property type="molecule type" value="Genomic_DNA"/>
</dbReference>
<evidence type="ECO:0000313" key="3">
    <source>
        <dbReference type="EMBL" id="KAK9901272.1"/>
    </source>
</evidence>
<feature type="coiled-coil region" evidence="1">
    <location>
        <begin position="299"/>
        <end position="333"/>
    </location>
</feature>
<dbReference type="Proteomes" id="UP001491310">
    <property type="component" value="Unassembled WGS sequence"/>
</dbReference>
<evidence type="ECO:0000256" key="1">
    <source>
        <dbReference type="SAM" id="Coils"/>
    </source>
</evidence>
<proteinExistence type="predicted"/>
<protein>
    <submittedName>
        <fullName evidence="3">Uncharacterized protein</fullName>
    </submittedName>
</protein>
<keyword evidence="4" id="KW-1185">Reference proteome</keyword>
<keyword evidence="1" id="KW-0175">Coiled coil</keyword>
<gene>
    <name evidence="3" type="ORF">WJX75_003576</name>
</gene>
<evidence type="ECO:0000256" key="2">
    <source>
        <dbReference type="SAM" id="MobiDB-lite"/>
    </source>
</evidence>
<feature type="compositionally biased region" description="Low complexity" evidence="2">
    <location>
        <begin position="57"/>
        <end position="82"/>
    </location>
</feature>
<reference evidence="3 4" key="1">
    <citation type="journal article" date="2024" name="Nat. Commun.">
        <title>Phylogenomics reveals the evolutionary origins of lichenization in chlorophyte algae.</title>
        <authorList>
            <person name="Puginier C."/>
            <person name="Libourel C."/>
            <person name="Otte J."/>
            <person name="Skaloud P."/>
            <person name="Haon M."/>
            <person name="Grisel S."/>
            <person name="Petersen M."/>
            <person name="Berrin J.G."/>
            <person name="Delaux P.M."/>
            <person name="Dal Grande F."/>
            <person name="Keller J."/>
        </authorList>
    </citation>
    <scope>NUCLEOTIDE SEQUENCE [LARGE SCALE GENOMIC DNA]</scope>
    <source>
        <strain evidence="3 4">SAG 216-7</strain>
    </source>
</reference>
<feature type="region of interest" description="Disordered" evidence="2">
    <location>
        <begin position="44"/>
        <end position="273"/>
    </location>
</feature>
<feature type="compositionally biased region" description="Polar residues" evidence="2">
    <location>
        <begin position="225"/>
        <end position="241"/>
    </location>
</feature>
<evidence type="ECO:0000313" key="4">
    <source>
        <dbReference type="Proteomes" id="UP001491310"/>
    </source>
</evidence>
<sequence>MGLPEFAPYTRAARTNVHKSDEAFATGSDFDSTLEKLSPHLLARLSLHPGDGGSPGTPGSSSSGAGTPSEAASSGSRRLGSGQHRRRRNRSWAKTAPFPDLVAPPGLGPPSRSSMGSLPSPPYSADVDRAFRQRTNVTSKPFDRPRSAESTPGSTPYRGVPLPPTHESPPSGSGRTWDPPDSHPRPSSHRLHRQQHPRKLQLSDAGQRLLRAGQRAGSDAGSEESAPSQTCAHATSLNSGAASGPGQSEAVCSTPEDRKAAKAAGKHSDTMSPRLEIYASARSEKELADDLAMQMALQAQQLVAERADMAARNAELARENAQLMARLEFLEESRVAAAGDGGNAAEDGDLQQQQQLEELGFLHDLLHRAEEEKALLEWQLQQKAVSVAELPDSFGPGLS</sequence>
<accession>A0ABR2YAW8</accession>
<comment type="caution">
    <text evidence="3">The sequence shown here is derived from an EMBL/GenBank/DDBJ whole genome shotgun (WGS) entry which is preliminary data.</text>
</comment>